<sequence>MNTREGAMMKSHTGSGEQKPGSGAGINPSRLQIDFALPLIDANRVYRIRRLGTSLQHRWFWGITALLTITAIALALHLNNGKDYILRSLALSLFVPLFSWYGYVNKYRFIFGSASAIRLVGGRTVKFSYRITESGLTEIIDGSEGKIPFTDILDIQAERGETTLVTRQHRIVIPARSVERGELGAFLQQLNKRANPDAR</sequence>
<name>A0A5C8ZX23_9GAMM</name>
<proteinExistence type="predicted"/>
<keyword evidence="4" id="KW-1185">Reference proteome</keyword>
<evidence type="ECO:0000313" key="4">
    <source>
        <dbReference type="Proteomes" id="UP000321039"/>
    </source>
</evidence>
<dbReference type="EMBL" id="VRZA01000004">
    <property type="protein sequence ID" value="TXS93016.1"/>
    <property type="molecule type" value="Genomic_DNA"/>
</dbReference>
<feature type="transmembrane region" description="Helical" evidence="2">
    <location>
        <begin position="59"/>
        <end position="78"/>
    </location>
</feature>
<organism evidence="3 4">
    <name type="scientific">Parahaliea maris</name>
    <dbReference type="NCBI Taxonomy" id="2716870"/>
    <lineage>
        <taxon>Bacteria</taxon>
        <taxon>Pseudomonadati</taxon>
        <taxon>Pseudomonadota</taxon>
        <taxon>Gammaproteobacteria</taxon>
        <taxon>Cellvibrionales</taxon>
        <taxon>Halieaceae</taxon>
        <taxon>Parahaliea</taxon>
    </lineage>
</organism>
<feature type="region of interest" description="Disordered" evidence="1">
    <location>
        <begin position="1"/>
        <end position="23"/>
    </location>
</feature>
<evidence type="ECO:0000256" key="1">
    <source>
        <dbReference type="SAM" id="MobiDB-lite"/>
    </source>
</evidence>
<reference evidence="3 4" key="1">
    <citation type="submission" date="2019-08" db="EMBL/GenBank/DDBJ databases">
        <title>Parahaliea maris sp. nov., isolated from the surface seawater.</title>
        <authorList>
            <person name="Liu Y."/>
        </authorList>
    </citation>
    <scope>NUCLEOTIDE SEQUENCE [LARGE SCALE GENOMIC DNA]</scope>
    <source>
        <strain evidence="3 4">HSLHS9</strain>
    </source>
</reference>
<dbReference type="Proteomes" id="UP000321039">
    <property type="component" value="Unassembled WGS sequence"/>
</dbReference>
<dbReference type="AlphaFoldDB" id="A0A5C8ZX23"/>
<evidence type="ECO:0000256" key="2">
    <source>
        <dbReference type="SAM" id="Phobius"/>
    </source>
</evidence>
<keyword evidence="2" id="KW-1133">Transmembrane helix</keyword>
<evidence type="ECO:0008006" key="5">
    <source>
        <dbReference type="Google" id="ProtNLM"/>
    </source>
</evidence>
<comment type="caution">
    <text evidence="3">The sequence shown here is derived from an EMBL/GenBank/DDBJ whole genome shotgun (WGS) entry which is preliminary data.</text>
</comment>
<keyword evidence="2" id="KW-0812">Transmembrane</keyword>
<evidence type="ECO:0000313" key="3">
    <source>
        <dbReference type="EMBL" id="TXS93016.1"/>
    </source>
</evidence>
<feature type="transmembrane region" description="Helical" evidence="2">
    <location>
        <begin position="84"/>
        <end position="103"/>
    </location>
</feature>
<gene>
    <name evidence="3" type="ORF">FV139_13785</name>
</gene>
<keyword evidence="2" id="KW-0472">Membrane</keyword>
<accession>A0A5C8ZX23</accession>
<protein>
    <recommendedName>
        <fullName evidence="5">YcxB-like protein domain-containing protein</fullName>
    </recommendedName>
</protein>